<accession>A0AAD5SZC1</accession>
<feature type="domain" description="TRNA-binding" evidence="8">
    <location>
        <begin position="277"/>
        <end position="380"/>
    </location>
</feature>
<dbReference type="Pfam" id="PF01588">
    <property type="entry name" value="tRNA_bind"/>
    <property type="match status" value="1"/>
</dbReference>
<organism evidence="9 10">
    <name type="scientific">Physocladia obscura</name>
    <dbReference type="NCBI Taxonomy" id="109957"/>
    <lineage>
        <taxon>Eukaryota</taxon>
        <taxon>Fungi</taxon>
        <taxon>Fungi incertae sedis</taxon>
        <taxon>Chytridiomycota</taxon>
        <taxon>Chytridiomycota incertae sedis</taxon>
        <taxon>Chytridiomycetes</taxon>
        <taxon>Chytridiales</taxon>
        <taxon>Chytriomycetaceae</taxon>
        <taxon>Physocladia</taxon>
    </lineage>
</organism>
<evidence type="ECO:0000313" key="9">
    <source>
        <dbReference type="EMBL" id="KAJ3120022.1"/>
    </source>
</evidence>
<dbReference type="CDD" id="cd10289">
    <property type="entry name" value="GST_C_AaRS_like"/>
    <property type="match status" value="1"/>
</dbReference>
<feature type="compositionally biased region" description="Basic and acidic residues" evidence="7">
    <location>
        <begin position="230"/>
        <end position="253"/>
    </location>
</feature>
<protein>
    <recommendedName>
        <fullName evidence="8">tRNA-binding domain-containing protein</fullName>
    </recommendedName>
</protein>
<dbReference type="AlphaFoldDB" id="A0AAD5SZC1"/>
<sequence length="447" mass="48361">MAVTLQIEPTDISINVLVESLAITSSKLMVIKKKDIATPSATLANGIKISGPVVIAKMLVDLAGAASLLLAGESDSEKASISKHIDVALILQKALNTTAKDAALNELNKTLESKVFASGTRLSLADYFFYSALYTSVAKANKQTRLDLCNITRYFDLIQHLVRAKNPVAITELVDIDLDVPVEEIQIAVDSKKKSGDVKDAGTKDEKTSQAAPAAEKKAVNNEKPASAKADAETKEKKEKKGKGDDKKVKAEAEAPVSKASTKFTNGKQETEVFKAEPERLDLRVGYITSVKKHPDAESLFVEEIDVGEDKPRTVVSGLVKYMKEEDLLNRKVVLLCNLKPAKMRGIESQAMVLAATSIDGTIVELLDAPASSKAGDRCWFDSHRGTDFSPLNTKKKTWETVQPTLKVDGFKQAVYSISEAGVTINRVLRTSEGEITVKTVIGASIK</sequence>
<dbReference type="FunFam" id="2.40.50.140:FF:000047">
    <property type="entry name" value="tyrosine--tRNA ligase, cytoplasmic isoform X2"/>
    <property type="match status" value="1"/>
</dbReference>
<dbReference type="InterPro" id="IPR053836">
    <property type="entry name" value="Arc1-like_N"/>
</dbReference>
<gene>
    <name evidence="9" type="ORF">HK100_000062</name>
</gene>
<comment type="caution">
    <text evidence="9">The sequence shown here is derived from an EMBL/GenBank/DDBJ whole genome shotgun (WGS) entry which is preliminary data.</text>
</comment>
<dbReference type="GO" id="GO:0017102">
    <property type="term" value="C:methionyl glutamyl tRNA synthetase complex"/>
    <property type="evidence" value="ECO:0007669"/>
    <property type="project" value="TreeGrafter"/>
</dbReference>
<feature type="compositionally biased region" description="Basic and acidic residues" evidence="7">
    <location>
        <begin position="195"/>
        <end position="208"/>
    </location>
</feature>
<dbReference type="EMBL" id="JADGJH010001002">
    <property type="protein sequence ID" value="KAJ3120022.1"/>
    <property type="molecule type" value="Genomic_DNA"/>
</dbReference>
<evidence type="ECO:0000256" key="4">
    <source>
        <dbReference type="ARBA" id="ARBA00022884"/>
    </source>
</evidence>
<dbReference type="GO" id="GO:0000049">
    <property type="term" value="F:tRNA binding"/>
    <property type="evidence" value="ECO:0007669"/>
    <property type="project" value="UniProtKB-UniRule"/>
</dbReference>
<keyword evidence="3 6" id="KW-0820">tRNA-binding</keyword>
<dbReference type="InterPro" id="IPR012340">
    <property type="entry name" value="NA-bd_OB-fold"/>
</dbReference>
<dbReference type="Proteomes" id="UP001211907">
    <property type="component" value="Unassembled WGS sequence"/>
</dbReference>
<evidence type="ECO:0000256" key="7">
    <source>
        <dbReference type="SAM" id="MobiDB-lite"/>
    </source>
</evidence>
<dbReference type="Gene3D" id="1.20.1050.130">
    <property type="match status" value="1"/>
</dbReference>
<dbReference type="InterPro" id="IPR002547">
    <property type="entry name" value="tRNA-bd_dom"/>
</dbReference>
<keyword evidence="2" id="KW-0963">Cytoplasm</keyword>
<dbReference type="InterPro" id="IPR051270">
    <property type="entry name" value="Tyrosine-tRNA_ligase_regulator"/>
</dbReference>
<evidence type="ECO:0000256" key="5">
    <source>
        <dbReference type="ARBA" id="ARBA00022917"/>
    </source>
</evidence>
<name>A0AAD5SZC1_9FUNG</name>
<dbReference type="CDD" id="cd02799">
    <property type="entry name" value="tRNA_bind_EMAP-II_like"/>
    <property type="match status" value="1"/>
</dbReference>
<evidence type="ECO:0000259" key="8">
    <source>
        <dbReference type="PROSITE" id="PS50886"/>
    </source>
</evidence>
<evidence type="ECO:0000256" key="6">
    <source>
        <dbReference type="PROSITE-ProRule" id="PRU00209"/>
    </source>
</evidence>
<proteinExistence type="predicted"/>
<dbReference type="Gene3D" id="2.40.50.140">
    <property type="entry name" value="Nucleic acid-binding proteins"/>
    <property type="match status" value="1"/>
</dbReference>
<reference evidence="9" key="1">
    <citation type="submission" date="2020-05" db="EMBL/GenBank/DDBJ databases">
        <title>Phylogenomic resolution of chytrid fungi.</title>
        <authorList>
            <person name="Stajich J.E."/>
            <person name="Amses K."/>
            <person name="Simmons R."/>
            <person name="Seto K."/>
            <person name="Myers J."/>
            <person name="Bonds A."/>
            <person name="Quandt C.A."/>
            <person name="Barry K."/>
            <person name="Liu P."/>
            <person name="Grigoriev I."/>
            <person name="Longcore J.E."/>
            <person name="James T.Y."/>
        </authorList>
    </citation>
    <scope>NUCLEOTIDE SEQUENCE</scope>
    <source>
        <strain evidence="9">JEL0513</strain>
    </source>
</reference>
<evidence type="ECO:0000313" key="10">
    <source>
        <dbReference type="Proteomes" id="UP001211907"/>
    </source>
</evidence>
<comment type="subcellular location">
    <subcellularLocation>
        <location evidence="1">Cytoplasm</location>
    </subcellularLocation>
</comment>
<dbReference type="SUPFAM" id="SSF50249">
    <property type="entry name" value="Nucleic acid-binding proteins"/>
    <property type="match status" value="1"/>
</dbReference>
<feature type="region of interest" description="Disordered" evidence="7">
    <location>
        <begin position="195"/>
        <end position="263"/>
    </location>
</feature>
<evidence type="ECO:0000256" key="3">
    <source>
        <dbReference type="ARBA" id="ARBA00022555"/>
    </source>
</evidence>
<keyword evidence="4 6" id="KW-0694">RNA-binding</keyword>
<evidence type="ECO:0000256" key="1">
    <source>
        <dbReference type="ARBA" id="ARBA00004496"/>
    </source>
</evidence>
<keyword evidence="10" id="KW-1185">Reference proteome</keyword>
<dbReference type="InterPro" id="IPR036282">
    <property type="entry name" value="Glutathione-S-Trfase_C_sf"/>
</dbReference>
<dbReference type="Pfam" id="PF21972">
    <property type="entry name" value="Arc1p_N_like"/>
    <property type="match status" value="1"/>
</dbReference>
<dbReference type="PROSITE" id="PS50886">
    <property type="entry name" value="TRBD"/>
    <property type="match status" value="1"/>
</dbReference>
<dbReference type="PANTHER" id="PTHR11586">
    <property type="entry name" value="TRNA-AMINOACYLATION COFACTOR ARC1 FAMILY MEMBER"/>
    <property type="match status" value="1"/>
</dbReference>
<evidence type="ECO:0000256" key="2">
    <source>
        <dbReference type="ARBA" id="ARBA00022490"/>
    </source>
</evidence>
<keyword evidence="5" id="KW-0648">Protein biosynthesis</keyword>
<dbReference type="SUPFAM" id="SSF47616">
    <property type="entry name" value="GST C-terminal domain-like"/>
    <property type="match status" value="1"/>
</dbReference>
<dbReference type="GO" id="GO:0006412">
    <property type="term" value="P:translation"/>
    <property type="evidence" value="ECO:0007669"/>
    <property type="project" value="UniProtKB-KW"/>
</dbReference>
<dbReference type="PANTHER" id="PTHR11586:SF33">
    <property type="entry name" value="AMINOACYL TRNA SYNTHASE COMPLEX-INTERACTING MULTIFUNCTIONAL PROTEIN 1"/>
    <property type="match status" value="1"/>
</dbReference>